<accession>A0A2S9YJA4</accession>
<reference evidence="1 2" key="1">
    <citation type="submission" date="2018-03" db="EMBL/GenBank/DDBJ databases">
        <title>Draft Genome Sequences of the Obligatory Marine Myxobacteria Enhygromyxa salina SWB005.</title>
        <authorList>
            <person name="Poehlein A."/>
            <person name="Moghaddam J.A."/>
            <person name="Harms H."/>
            <person name="Alanjari M."/>
            <person name="Koenig G.M."/>
            <person name="Daniel R."/>
            <person name="Schaeberle T.F."/>
        </authorList>
    </citation>
    <scope>NUCLEOTIDE SEQUENCE [LARGE SCALE GENOMIC DNA]</scope>
    <source>
        <strain evidence="1 2">SWB005</strain>
    </source>
</reference>
<evidence type="ECO:0000313" key="2">
    <source>
        <dbReference type="Proteomes" id="UP000237968"/>
    </source>
</evidence>
<dbReference type="EMBL" id="PVNK01000018">
    <property type="protein sequence ID" value="PRQ05179.1"/>
    <property type="molecule type" value="Genomic_DNA"/>
</dbReference>
<dbReference type="AlphaFoldDB" id="A0A2S9YJA4"/>
<organism evidence="1 2">
    <name type="scientific">Enhygromyxa salina</name>
    <dbReference type="NCBI Taxonomy" id="215803"/>
    <lineage>
        <taxon>Bacteria</taxon>
        <taxon>Pseudomonadati</taxon>
        <taxon>Myxococcota</taxon>
        <taxon>Polyangia</taxon>
        <taxon>Nannocystales</taxon>
        <taxon>Nannocystaceae</taxon>
        <taxon>Enhygromyxa</taxon>
    </lineage>
</organism>
<name>A0A2S9YJA4_9BACT</name>
<sequence length="585" mass="63512">MPRLLVSDPEALVALERDHGLSLAALLHEHPDAVATSGYGAGPLAAIERALRKRVDADRAEDPRHTGVGMRHVHRQFEPAWLAADDTRFELIGVVNRMDREVFARATTGDGGPRSFGETRLIYRLAYTRTQKGTTVDSRLPMTVNVVFWQRPDDAASERPELQRRWAAPPGLAGAELASWLRAPGHALAPALLEASLLEAVEINVQTERWPSTIRPDMAGHAEYLLEVFHREGDRWVAAPLENTPDVKRLARDAETREALRAWLVAPDQRASLDAGTIVVPERFLATAATSVTPRGFARLANRPWSQLFTPDDFADYEFEGMQTVRSPRALLRRLDGLSCQGCHASRSIAGFHLLGAERDPDKAVDALAVFTSPHLEGELERRATWHAAVLAAEPPSEVRLLSEHERGRGRWGTRCGLGDPGFADWTCDPGLSCTALTDPELGTCLEPSPAGVGGVCELGTIKARADHHRDRVTKIETSPCAAGGVCNDNRVGFPDGMCAFACASAGPEGACGVIPNLRGFNDCLAADRPFAQCLVDTATPAGMRACSVDAPCRDDYICARSGSDAGVCLPPYFLFQLRVDGHPR</sequence>
<proteinExistence type="predicted"/>
<dbReference type="Proteomes" id="UP000237968">
    <property type="component" value="Unassembled WGS sequence"/>
</dbReference>
<keyword evidence="2" id="KW-1185">Reference proteome</keyword>
<evidence type="ECO:0000313" key="1">
    <source>
        <dbReference type="EMBL" id="PRQ05179.1"/>
    </source>
</evidence>
<protein>
    <submittedName>
        <fullName evidence="1">Uncharacterized protein</fullName>
    </submittedName>
</protein>
<comment type="caution">
    <text evidence="1">The sequence shown here is derived from an EMBL/GenBank/DDBJ whole genome shotgun (WGS) entry which is preliminary data.</text>
</comment>
<gene>
    <name evidence="1" type="ORF">ENSA5_04230</name>
</gene>